<dbReference type="EMBL" id="UINC01161003">
    <property type="protein sequence ID" value="SVD59945.1"/>
    <property type="molecule type" value="Genomic_DNA"/>
</dbReference>
<sequence>MKNNQQNASEEMILYAGVLERGMYTGLLLMFVTFLLYIFGVLEPVVPLERIDSFWNQPVHDYL</sequence>
<name>A0A382WNK0_9ZZZZ</name>
<keyword evidence="1" id="KW-0812">Transmembrane</keyword>
<keyword evidence="1" id="KW-0472">Membrane</keyword>
<proteinExistence type="predicted"/>
<evidence type="ECO:0008006" key="3">
    <source>
        <dbReference type="Google" id="ProtNLM"/>
    </source>
</evidence>
<dbReference type="AlphaFoldDB" id="A0A382WNK0"/>
<organism evidence="2">
    <name type="scientific">marine metagenome</name>
    <dbReference type="NCBI Taxonomy" id="408172"/>
    <lineage>
        <taxon>unclassified sequences</taxon>
        <taxon>metagenomes</taxon>
        <taxon>ecological metagenomes</taxon>
    </lineage>
</organism>
<keyword evidence="1" id="KW-1133">Transmembrane helix</keyword>
<accession>A0A382WNK0</accession>
<gene>
    <name evidence="2" type="ORF">METZ01_LOCUS412799</name>
</gene>
<feature type="non-terminal residue" evidence="2">
    <location>
        <position position="63"/>
    </location>
</feature>
<protein>
    <recommendedName>
        <fullName evidence="3">DUF1634 domain-containing protein</fullName>
    </recommendedName>
</protein>
<feature type="transmembrane region" description="Helical" evidence="1">
    <location>
        <begin position="22"/>
        <end position="42"/>
    </location>
</feature>
<reference evidence="2" key="1">
    <citation type="submission" date="2018-05" db="EMBL/GenBank/DDBJ databases">
        <authorList>
            <person name="Lanie J.A."/>
            <person name="Ng W.-L."/>
            <person name="Kazmierczak K.M."/>
            <person name="Andrzejewski T.M."/>
            <person name="Davidsen T.M."/>
            <person name="Wayne K.J."/>
            <person name="Tettelin H."/>
            <person name="Glass J.I."/>
            <person name="Rusch D."/>
            <person name="Podicherti R."/>
            <person name="Tsui H.-C.T."/>
            <person name="Winkler M.E."/>
        </authorList>
    </citation>
    <scope>NUCLEOTIDE SEQUENCE</scope>
</reference>
<evidence type="ECO:0000256" key="1">
    <source>
        <dbReference type="SAM" id="Phobius"/>
    </source>
</evidence>
<evidence type="ECO:0000313" key="2">
    <source>
        <dbReference type="EMBL" id="SVD59945.1"/>
    </source>
</evidence>